<dbReference type="KEGG" id="vai:BU251_01865"/>
<gene>
    <name evidence="2" type="ORF">BU251_01865</name>
</gene>
<evidence type="ECO:0000259" key="1">
    <source>
        <dbReference type="PROSITE" id="PS51094"/>
    </source>
</evidence>
<dbReference type="OrthoDB" id="95460at2"/>
<dbReference type="Proteomes" id="UP000287243">
    <property type="component" value="Chromosome"/>
</dbReference>
<sequence>MKNWNFSHIKMVSVSLSAATKEAAVRELAAFLKESPQINNFEKFVADVLERERRQPTGVGHETAFPHARTDSINKFVVVFGRAGNGIDFGAIDKKPARLIFLLGIPKFEIRGYLQVLGLLSRSLKNEKFRQKLLEAKDEKEIRQILVSMNEKQKTSAHKTHATA</sequence>
<keyword evidence="3" id="KW-1185">Reference proteome</keyword>
<dbReference type="EMBL" id="CP019384">
    <property type="protein sequence ID" value="QAT16561.1"/>
    <property type="molecule type" value="Genomic_DNA"/>
</dbReference>
<name>A0A410P385_VELA1</name>
<dbReference type="SUPFAM" id="SSF55804">
    <property type="entry name" value="Phoshotransferase/anion transport protein"/>
    <property type="match status" value="1"/>
</dbReference>
<organism evidence="2 3">
    <name type="scientific">Velamenicoccus archaeovorus</name>
    <dbReference type="NCBI Taxonomy" id="1930593"/>
    <lineage>
        <taxon>Bacteria</taxon>
        <taxon>Pseudomonadati</taxon>
        <taxon>Candidatus Omnitrophota</taxon>
        <taxon>Candidatus Velamenicoccus</taxon>
    </lineage>
</organism>
<dbReference type="Gene3D" id="3.40.930.10">
    <property type="entry name" value="Mannitol-specific EII, Chain A"/>
    <property type="match status" value="1"/>
</dbReference>
<reference evidence="2 3" key="1">
    <citation type="submission" date="2017-01" db="EMBL/GenBank/DDBJ databases">
        <title>First insights into the biology of 'candidatus Vampirococcus archaeovorus'.</title>
        <authorList>
            <person name="Kizina J."/>
            <person name="Jordan S."/>
            <person name="Stueber K."/>
            <person name="Reinhardt R."/>
            <person name="Harder J."/>
        </authorList>
    </citation>
    <scope>NUCLEOTIDE SEQUENCE [LARGE SCALE GENOMIC DNA]</scope>
    <source>
        <strain evidence="2 3">LiM</strain>
    </source>
</reference>
<protein>
    <recommendedName>
        <fullName evidence="1">PTS EIIA type-2 domain-containing protein</fullName>
    </recommendedName>
</protein>
<dbReference type="PANTHER" id="PTHR47738">
    <property type="entry name" value="PTS SYSTEM FRUCTOSE-LIKE EIIA COMPONENT-RELATED"/>
    <property type="match status" value="1"/>
</dbReference>
<dbReference type="InterPro" id="IPR051541">
    <property type="entry name" value="PTS_SugarTrans_NitroReg"/>
</dbReference>
<dbReference type="CDD" id="cd00211">
    <property type="entry name" value="PTS_IIA_fru"/>
    <property type="match status" value="1"/>
</dbReference>
<dbReference type="InterPro" id="IPR016152">
    <property type="entry name" value="PTrfase/Anion_transptr"/>
</dbReference>
<dbReference type="AlphaFoldDB" id="A0A410P385"/>
<evidence type="ECO:0000313" key="3">
    <source>
        <dbReference type="Proteomes" id="UP000287243"/>
    </source>
</evidence>
<dbReference type="InterPro" id="IPR002178">
    <property type="entry name" value="PTS_EIIA_type-2_dom"/>
</dbReference>
<accession>A0A410P385</accession>
<dbReference type="Pfam" id="PF00359">
    <property type="entry name" value="PTS_EIIA_2"/>
    <property type="match status" value="1"/>
</dbReference>
<feature type="domain" description="PTS EIIA type-2" evidence="1">
    <location>
        <begin position="5"/>
        <end position="149"/>
    </location>
</feature>
<evidence type="ECO:0000313" key="2">
    <source>
        <dbReference type="EMBL" id="QAT16561.1"/>
    </source>
</evidence>
<dbReference type="PROSITE" id="PS51094">
    <property type="entry name" value="PTS_EIIA_TYPE_2"/>
    <property type="match status" value="1"/>
</dbReference>
<proteinExistence type="predicted"/>